<evidence type="ECO:0000313" key="1">
    <source>
        <dbReference type="EMBL" id="CEG50396.1"/>
    </source>
</evidence>
<name>A0A0P1B8B2_PLAHL</name>
<accession>A0A0P1B8B2</accession>
<sequence>MAKLEVVGSSPPATKNWVGRCRMACGSLTLEVYHTNMAAQIVTWIGLTRGSKWSH</sequence>
<dbReference type="GeneID" id="36403163"/>
<dbReference type="AlphaFoldDB" id="A0A0P1B8B2"/>
<organism evidence="1 2">
    <name type="scientific">Plasmopara halstedii</name>
    <name type="common">Downy mildew of sunflower</name>
    <dbReference type="NCBI Taxonomy" id="4781"/>
    <lineage>
        <taxon>Eukaryota</taxon>
        <taxon>Sar</taxon>
        <taxon>Stramenopiles</taxon>
        <taxon>Oomycota</taxon>
        <taxon>Peronosporomycetes</taxon>
        <taxon>Peronosporales</taxon>
        <taxon>Peronosporaceae</taxon>
        <taxon>Plasmopara</taxon>
    </lineage>
</organism>
<keyword evidence="2" id="KW-1185">Reference proteome</keyword>
<protein>
    <submittedName>
        <fullName evidence="1">Uncharacterized protein</fullName>
    </submittedName>
</protein>
<dbReference type="RefSeq" id="XP_024586765.1">
    <property type="nucleotide sequence ID" value="XM_024721692.1"/>
</dbReference>
<dbReference type="Proteomes" id="UP000054928">
    <property type="component" value="Unassembled WGS sequence"/>
</dbReference>
<evidence type="ECO:0000313" key="2">
    <source>
        <dbReference type="Proteomes" id="UP000054928"/>
    </source>
</evidence>
<dbReference type="EMBL" id="CCYD01003107">
    <property type="protein sequence ID" value="CEG50396.1"/>
    <property type="molecule type" value="Genomic_DNA"/>
</dbReference>
<proteinExistence type="predicted"/>
<reference evidence="2" key="1">
    <citation type="submission" date="2014-09" db="EMBL/GenBank/DDBJ databases">
        <authorList>
            <person name="Sharma Rahul"/>
            <person name="Thines Marco"/>
        </authorList>
    </citation>
    <scope>NUCLEOTIDE SEQUENCE [LARGE SCALE GENOMIC DNA]</scope>
</reference>